<dbReference type="EMBL" id="GL379788">
    <property type="protein sequence ID" value="EGT40314.1"/>
    <property type="molecule type" value="Genomic_DNA"/>
</dbReference>
<evidence type="ECO:0000313" key="2">
    <source>
        <dbReference type="EMBL" id="EGT40314.1"/>
    </source>
</evidence>
<accession>G0MBE1</accession>
<dbReference type="AlphaFoldDB" id="G0MBE1"/>
<dbReference type="HOGENOM" id="CLU_1241072_0_0_1"/>
<sequence length="223" mass="25653">MRVCSESSDTSSCDEDTDQPTCSNPRPHDRTPTPIHHVYRPSQSTLERVREHDRKLTWKRLAKIKHTEIADISSDDTVYGVTERNLRKCRRYNKKKAVKEQIDNGKEWKGLSAEEKEAKKNSSVPSGASTSNADAALEQKRRVKKQRRLRYLKKRLDFDETVQAALREMPDMFADVSSDDSSGSDCQPEPTLFLKRKREPDSSDDSGPDDFRVPNRNWVSQRS</sequence>
<feature type="region of interest" description="Disordered" evidence="1">
    <location>
        <begin position="111"/>
        <end position="144"/>
    </location>
</feature>
<feature type="compositionally biased region" description="Basic and acidic residues" evidence="1">
    <location>
        <begin position="111"/>
        <end position="120"/>
    </location>
</feature>
<dbReference type="InParanoid" id="G0MBE1"/>
<proteinExistence type="predicted"/>
<feature type="compositionally biased region" description="Low complexity" evidence="1">
    <location>
        <begin position="1"/>
        <end position="11"/>
    </location>
</feature>
<protein>
    <submittedName>
        <fullName evidence="2">Uncharacterized protein</fullName>
    </submittedName>
</protein>
<gene>
    <name evidence="2" type="ORF">CAEBREN_04471</name>
</gene>
<feature type="compositionally biased region" description="Low complexity" evidence="1">
    <location>
        <begin position="175"/>
        <end position="185"/>
    </location>
</feature>
<organism evidence="3">
    <name type="scientific">Caenorhabditis brenneri</name>
    <name type="common">Nematode worm</name>
    <dbReference type="NCBI Taxonomy" id="135651"/>
    <lineage>
        <taxon>Eukaryota</taxon>
        <taxon>Metazoa</taxon>
        <taxon>Ecdysozoa</taxon>
        <taxon>Nematoda</taxon>
        <taxon>Chromadorea</taxon>
        <taxon>Rhabditida</taxon>
        <taxon>Rhabditina</taxon>
        <taxon>Rhabditomorpha</taxon>
        <taxon>Rhabditoidea</taxon>
        <taxon>Rhabditidae</taxon>
        <taxon>Peloderinae</taxon>
        <taxon>Caenorhabditis</taxon>
    </lineage>
</organism>
<evidence type="ECO:0000256" key="1">
    <source>
        <dbReference type="SAM" id="MobiDB-lite"/>
    </source>
</evidence>
<reference evidence="3" key="1">
    <citation type="submission" date="2011-07" db="EMBL/GenBank/DDBJ databases">
        <authorList>
            <consortium name="Caenorhabditis brenneri Sequencing and Analysis Consortium"/>
            <person name="Wilson R.K."/>
        </authorList>
    </citation>
    <scope>NUCLEOTIDE SEQUENCE [LARGE SCALE GENOMIC DNA]</scope>
    <source>
        <strain evidence="3">PB2801</strain>
    </source>
</reference>
<evidence type="ECO:0000313" key="3">
    <source>
        <dbReference type="Proteomes" id="UP000008068"/>
    </source>
</evidence>
<feature type="region of interest" description="Disordered" evidence="1">
    <location>
        <begin position="173"/>
        <end position="223"/>
    </location>
</feature>
<feature type="compositionally biased region" description="Polar residues" evidence="1">
    <location>
        <begin position="121"/>
        <end position="133"/>
    </location>
</feature>
<feature type="region of interest" description="Disordered" evidence="1">
    <location>
        <begin position="1"/>
        <end position="51"/>
    </location>
</feature>
<name>G0MBE1_CAEBE</name>
<dbReference type="Proteomes" id="UP000008068">
    <property type="component" value="Unassembled WGS sequence"/>
</dbReference>
<keyword evidence="3" id="KW-1185">Reference proteome</keyword>